<dbReference type="PANTHER" id="PTHR32096">
    <property type="entry name" value="WRKY TRANSCRIPTION FACTOR 30-RELATED-RELATED"/>
    <property type="match status" value="1"/>
</dbReference>
<keyword evidence="4" id="KW-0804">Transcription</keyword>
<accession>A0A2G2X6U3</accession>
<name>A0A2G2X6U3_CAPBA</name>
<feature type="region of interest" description="Disordered" evidence="6">
    <location>
        <begin position="315"/>
        <end position="336"/>
    </location>
</feature>
<dbReference type="InterPro" id="IPR003657">
    <property type="entry name" value="WRKY_dom"/>
</dbReference>
<evidence type="ECO:0000256" key="2">
    <source>
        <dbReference type="ARBA" id="ARBA00023015"/>
    </source>
</evidence>
<comment type="caution">
    <text evidence="8">The sequence shown here is derived from an EMBL/GenBank/DDBJ whole genome shotgun (WGS) entry which is preliminary data.</text>
</comment>
<dbReference type="GO" id="GO:0003700">
    <property type="term" value="F:DNA-binding transcription factor activity"/>
    <property type="evidence" value="ECO:0007669"/>
    <property type="project" value="InterPro"/>
</dbReference>
<evidence type="ECO:0000313" key="8">
    <source>
        <dbReference type="EMBL" id="PHT53235.1"/>
    </source>
</evidence>
<dbReference type="STRING" id="33114.A0A2G2X6U3"/>
<dbReference type="Gene3D" id="2.20.25.80">
    <property type="entry name" value="WRKY domain"/>
    <property type="match status" value="1"/>
</dbReference>
<evidence type="ECO:0000256" key="5">
    <source>
        <dbReference type="ARBA" id="ARBA00023242"/>
    </source>
</evidence>
<dbReference type="GO" id="GO:0000976">
    <property type="term" value="F:transcription cis-regulatory region binding"/>
    <property type="evidence" value="ECO:0007669"/>
    <property type="project" value="TreeGrafter"/>
</dbReference>
<feature type="region of interest" description="Disordered" evidence="6">
    <location>
        <begin position="278"/>
        <end position="299"/>
    </location>
</feature>
<feature type="domain" description="WRKY" evidence="7">
    <location>
        <begin position="180"/>
        <end position="246"/>
    </location>
</feature>
<dbReference type="InterPro" id="IPR036576">
    <property type="entry name" value="WRKY_dom_sf"/>
</dbReference>
<dbReference type="EMBL" id="MLFT02000003">
    <property type="protein sequence ID" value="PHT53235.1"/>
    <property type="molecule type" value="Genomic_DNA"/>
</dbReference>
<evidence type="ECO:0000256" key="3">
    <source>
        <dbReference type="ARBA" id="ARBA00023125"/>
    </source>
</evidence>
<keyword evidence="9" id="KW-1185">Reference proteome</keyword>
<evidence type="ECO:0000256" key="1">
    <source>
        <dbReference type="ARBA" id="ARBA00004123"/>
    </source>
</evidence>
<comment type="subcellular location">
    <subcellularLocation>
        <location evidence="1">Nucleus</location>
    </subcellularLocation>
</comment>
<keyword evidence="3" id="KW-0238">DNA-binding</keyword>
<dbReference type="PROSITE" id="PS50811">
    <property type="entry name" value="WRKY"/>
    <property type="match status" value="1"/>
</dbReference>
<reference evidence="9" key="2">
    <citation type="journal article" date="2017" name="J. Anim. Genet.">
        <title>Multiple reference genome sequences of hot pepper reveal the massive evolution of plant disease resistance genes by retroduplication.</title>
        <authorList>
            <person name="Kim S."/>
            <person name="Park J."/>
            <person name="Yeom S.-I."/>
            <person name="Kim Y.-M."/>
            <person name="Seo E."/>
            <person name="Kim K.-T."/>
            <person name="Kim M.-S."/>
            <person name="Lee J.M."/>
            <person name="Cheong K."/>
            <person name="Shin H.-S."/>
            <person name="Kim S.-B."/>
            <person name="Han K."/>
            <person name="Lee J."/>
            <person name="Park M."/>
            <person name="Lee H.-A."/>
            <person name="Lee H.-Y."/>
            <person name="Lee Y."/>
            <person name="Oh S."/>
            <person name="Lee J.H."/>
            <person name="Choi E."/>
            <person name="Choi E."/>
            <person name="Lee S.E."/>
            <person name="Jeon J."/>
            <person name="Kim H."/>
            <person name="Choi G."/>
            <person name="Song H."/>
            <person name="Lee J."/>
            <person name="Lee S.-C."/>
            <person name="Kwon J.-K."/>
            <person name="Lee H.-Y."/>
            <person name="Koo N."/>
            <person name="Hong Y."/>
            <person name="Kim R.W."/>
            <person name="Kang W.-H."/>
            <person name="Huh J.H."/>
            <person name="Kang B.-C."/>
            <person name="Yang T.-J."/>
            <person name="Lee Y.-H."/>
            <person name="Bennetzen J.L."/>
            <person name="Choi D."/>
        </authorList>
    </citation>
    <scope>NUCLEOTIDE SEQUENCE [LARGE SCALE GENOMIC DNA]</scope>
    <source>
        <strain evidence="9">cv. PBC81</strain>
    </source>
</reference>
<dbReference type="SUPFAM" id="SSF118290">
    <property type="entry name" value="WRKY DNA-binding domain"/>
    <property type="match status" value="1"/>
</dbReference>
<dbReference type="GO" id="GO:0005634">
    <property type="term" value="C:nucleus"/>
    <property type="evidence" value="ECO:0007669"/>
    <property type="project" value="UniProtKB-SubCell"/>
</dbReference>
<dbReference type="Pfam" id="PF03106">
    <property type="entry name" value="WRKY"/>
    <property type="match status" value="1"/>
</dbReference>
<proteinExistence type="predicted"/>
<evidence type="ECO:0000256" key="6">
    <source>
        <dbReference type="SAM" id="MobiDB-lite"/>
    </source>
</evidence>
<feature type="compositionally biased region" description="Basic and acidic residues" evidence="6">
    <location>
        <begin position="327"/>
        <end position="336"/>
    </location>
</feature>
<organism evidence="8 9">
    <name type="scientific">Capsicum baccatum</name>
    <name type="common">Peruvian pepper</name>
    <dbReference type="NCBI Taxonomy" id="33114"/>
    <lineage>
        <taxon>Eukaryota</taxon>
        <taxon>Viridiplantae</taxon>
        <taxon>Streptophyta</taxon>
        <taxon>Embryophyta</taxon>
        <taxon>Tracheophyta</taxon>
        <taxon>Spermatophyta</taxon>
        <taxon>Magnoliopsida</taxon>
        <taxon>eudicotyledons</taxon>
        <taxon>Gunneridae</taxon>
        <taxon>Pentapetalae</taxon>
        <taxon>asterids</taxon>
        <taxon>lamiids</taxon>
        <taxon>Solanales</taxon>
        <taxon>Solanaceae</taxon>
        <taxon>Solanoideae</taxon>
        <taxon>Capsiceae</taxon>
        <taxon>Capsicum</taxon>
    </lineage>
</organism>
<dbReference type="SMART" id="SM00774">
    <property type="entry name" value="WRKY"/>
    <property type="match status" value="1"/>
</dbReference>
<evidence type="ECO:0000256" key="4">
    <source>
        <dbReference type="ARBA" id="ARBA00023163"/>
    </source>
</evidence>
<evidence type="ECO:0000259" key="7">
    <source>
        <dbReference type="PROSITE" id="PS50811"/>
    </source>
</evidence>
<dbReference type="InterPro" id="IPR044810">
    <property type="entry name" value="WRKY_plant"/>
</dbReference>
<keyword evidence="5" id="KW-0539">Nucleus</keyword>
<protein>
    <recommendedName>
        <fullName evidence="7">WRKY domain-containing protein</fullName>
    </recommendedName>
</protein>
<keyword evidence="2" id="KW-0805">Transcription regulation</keyword>
<dbReference type="OrthoDB" id="1429533at2759"/>
<dbReference type="Proteomes" id="UP000224567">
    <property type="component" value="Unassembled WGS sequence"/>
</dbReference>
<reference evidence="8 9" key="1">
    <citation type="journal article" date="2017" name="Genome Biol.">
        <title>New reference genome sequences of hot pepper reveal the massive evolution of plant disease-resistance genes by retroduplication.</title>
        <authorList>
            <person name="Kim S."/>
            <person name="Park J."/>
            <person name="Yeom S.I."/>
            <person name="Kim Y.M."/>
            <person name="Seo E."/>
            <person name="Kim K.T."/>
            <person name="Kim M.S."/>
            <person name="Lee J.M."/>
            <person name="Cheong K."/>
            <person name="Shin H.S."/>
            <person name="Kim S.B."/>
            <person name="Han K."/>
            <person name="Lee J."/>
            <person name="Park M."/>
            <person name="Lee H.A."/>
            <person name="Lee H.Y."/>
            <person name="Lee Y."/>
            <person name="Oh S."/>
            <person name="Lee J.H."/>
            <person name="Choi E."/>
            <person name="Choi E."/>
            <person name="Lee S.E."/>
            <person name="Jeon J."/>
            <person name="Kim H."/>
            <person name="Choi G."/>
            <person name="Song H."/>
            <person name="Lee J."/>
            <person name="Lee S.C."/>
            <person name="Kwon J.K."/>
            <person name="Lee H.Y."/>
            <person name="Koo N."/>
            <person name="Hong Y."/>
            <person name="Kim R.W."/>
            <person name="Kang W.H."/>
            <person name="Huh J.H."/>
            <person name="Kang B.C."/>
            <person name="Yang T.J."/>
            <person name="Lee Y.H."/>
            <person name="Bennetzen J.L."/>
            <person name="Choi D."/>
        </authorList>
    </citation>
    <scope>NUCLEOTIDE SEQUENCE [LARGE SCALE GENOMIC DNA]</scope>
    <source>
        <strain evidence="9">cv. PBC81</strain>
    </source>
</reference>
<dbReference type="PANTHER" id="PTHR32096:SF61">
    <property type="entry name" value="WRKY TRANSCRIPTION FACTOR 22"/>
    <property type="match status" value="1"/>
</dbReference>
<gene>
    <name evidence="8" type="ORF">CQW23_07697</name>
</gene>
<evidence type="ECO:0000313" key="9">
    <source>
        <dbReference type="Proteomes" id="UP000224567"/>
    </source>
</evidence>
<sequence length="336" mass="38559">MDDNNWDLGAVVRNCGINRPSSDITPNLGSESLNFDDDDLNFLDRIFGVDNNNFDYIAPIDFSISRQEKSYDQFDDIINPTTPVSIIANPFKITNQNDNQQIYLPPIQPAQVSQQVFLSSPSGVEARECVPTTTTTAVSHECINLQQQLLMWDSTLTMRNPPIQIRKSKNQSIWTTYELFQEELTDDIWSWRKYGQKFIKDSPFPRNYFKCNTSELCQARKQIEKSLKKDCFFLVAYSGMHNHDPPIIRRSLSGWNHSSKYKLPKGINIIPKALKLNASPSSSKSGKRYRASSTLEIESTSRKKNKIIIETMKNNVDEKEEENINEDVPKGFEELN</sequence>
<dbReference type="AlphaFoldDB" id="A0A2G2X6U3"/>